<name>A0A1H1W8B0_9ACTN</name>
<feature type="compositionally biased region" description="Low complexity" evidence="4">
    <location>
        <begin position="16"/>
        <end position="32"/>
    </location>
</feature>
<accession>A0A1H1W8B0</accession>
<dbReference type="CDD" id="cd06285">
    <property type="entry name" value="PBP1_LacI-like"/>
    <property type="match status" value="1"/>
</dbReference>
<dbReference type="PANTHER" id="PTHR30146:SF109">
    <property type="entry name" value="HTH-TYPE TRANSCRIPTIONAL REGULATOR GALS"/>
    <property type="match status" value="1"/>
</dbReference>
<evidence type="ECO:0000313" key="6">
    <source>
        <dbReference type="EMBL" id="SDS93285.1"/>
    </source>
</evidence>
<dbReference type="Pfam" id="PF00356">
    <property type="entry name" value="LacI"/>
    <property type="match status" value="1"/>
</dbReference>
<evidence type="ECO:0000256" key="2">
    <source>
        <dbReference type="ARBA" id="ARBA00023125"/>
    </source>
</evidence>
<dbReference type="SUPFAM" id="SSF47413">
    <property type="entry name" value="lambda repressor-like DNA-binding domains"/>
    <property type="match status" value="1"/>
</dbReference>
<dbReference type="InterPro" id="IPR028082">
    <property type="entry name" value="Peripla_BP_I"/>
</dbReference>
<keyword evidence="1" id="KW-0805">Transcription regulation</keyword>
<organism evidence="6 7">
    <name type="scientific">Microlunatus soli</name>
    <dbReference type="NCBI Taxonomy" id="630515"/>
    <lineage>
        <taxon>Bacteria</taxon>
        <taxon>Bacillati</taxon>
        <taxon>Actinomycetota</taxon>
        <taxon>Actinomycetes</taxon>
        <taxon>Propionibacteriales</taxon>
        <taxon>Propionibacteriaceae</taxon>
        <taxon>Microlunatus</taxon>
    </lineage>
</organism>
<keyword evidence="3" id="KW-0804">Transcription</keyword>
<dbReference type="SMART" id="SM00354">
    <property type="entry name" value="HTH_LACI"/>
    <property type="match status" value="1"/>
</dbReference>
<dbReference type="InterPro" id="IPR046335">
    <property type="entry name" value="LacI/GalR-like_sensor"/>
</dbReference>
<dbReference type="Proteomes" id="UP000199103">
    <property type="component" value="Chromosome I"/>
</dbReference>
<evidence type="ECO:0000256" key="3">
    <source>
        <dbReference type="ARBA" id="ARBA00023163"/>
    </source>
</evidence>
<evidence type="ECO:0000259" key="5">
    <source>
        <dbReference type="PROSITE" id="PS50932"/>
    </source>
</evidence>
<protein>
    <submittedName>
        <fullName evidence="6">Transcriptional regulator, LacI family</fullName>
    </submittedName>
</protein>
<reference evidence="6 7" key="1">
    <citation type="submission" date="2016-10" db="EMBL/GenBank/DDBJ databases">
        <authorList>
            <person name="de Groot N.N."/>
        </authorList>
    </citation>
    <scope>NUCLEOTIDE SEQUENCE [LARGE SCALE GENOMIC DNA]</scope>
    <source>
        <strain evidence="6 7">DSM 21800</strain>
    </source>
</reference>
<dbReference type="RefSeq" id="WP_197679758.1">
    <property type="nucleotide sequence ID" value="NZ_LT629772.1"/>
</dbReference>
<dbReference type="GO" id="GO:0003700">
    <property type="term" value="F:DNA-binding transcription factor activity"/>
    <property type="evidence" value="ECO:0007669"/>
    <property type="project" value="TreeGrafter"/>
</dbReference>
<proteinExistence type="predicted"/>
<dbReference type="CDD" id="cd01392">
    <property type="entry name" value="HTH_LacI"/>
    <property type="match status" value="1"/>
</dbReference>
<dbReference type="SUPFAM" id="SSF53822">
    <property type="entry name" value="Periplasmic binding protein-like I"/>
    <property type="match status" value="1"/>
</dbReference>
<evidence type="ECO:0000256" key="1">
    <source>
        <dbReference type="ARBA" id="ARBA00023015"/>
    </source>
</evidence>
<feature type="region of interest" description="Disordered" evidence="4">
    <location>
        <begin position="1"/>
        <end position="32"/>
    </location>
</feature>
<feature type="domain" description="HTH lacI-type" evidence="5">
    <location>
        <begin position="8"/>
        <end position="62"/>
    </location>
</feature>
<dbReference type="InterPro" id="IPR010982">
    <property type="entry name" value="Lambda_DNA-bd_dom_sf"/>
</dbReference>
<dbReference type="PANTHER" id="PTHR30146">
    <property type="entry name" value="LACI-RELATED TRANSCRIPTIONAL REPRESSOR"/>
    <property type="match status" value="1"/>
</dbReference>
<keyword evidence="2" id="KW-0238">DNA-binding</keyword>
<evidence type="ECO:0000256" key="4">
    <source>
        <dbReference type="SAM" id="MobiDB-lite"/>
    </source>
</evidence>
<dbReference type="EMBL" id="LT629772">
    <property type="protein sequence ID" value="SDS93285.1"/>
    <property type="molecule type" value="Genomic_DNA"/>
</dbReference>
<dbReference type="Gene3D" id="3.40.50.2300">
    <property type="match status" value="2"/>
</dbReference>
<dbReference type="Pfam" id="PF13377">
    <property type="entry name" value="Peripla_BP_3"/>
    <property type="match status" value="1"/>
</dbReference>
<dbReference type="GO" id="GO:0000976">
    <property type="term" value="F:transcription cis-regulatory region binding"/>
    <property type="evidence" value="ECO:0007669"/>
    <property type="project" value="TreeGrafter"/>
</dbReference>
<gene>
    <name evidence="6" type="ORF">SAMN04489812_3532</name>
</gene>
<dbReference type="InterPro" id="IPR000843">
    <property type="entry name" value="HTH_LacI"/>
</dbReference>
<keyword evidence="7" id="KW-1185">Reference proteome</keyword>
<dbReference type="STRING" id="630515.SAMN04489812_3532"/>
<dbReference type="AlphaFoldDB" id="A0A1H1W8B0"/>
<dbReference type="PROSITE" id="PS50932">
    <property type="entry name" value="HTH_LACI_2"/>
    <property type="match status" value="1"/>
</dbReference>
<evidence type="ECO:0000313" key="7">
    <source>
        <dbReference type="Proteomes" id="UP000199103"/>
    </source>
</evidence>
<sequence length="349" mass="36837">MSPASARPTITDVAQAAGASRSTTSRALSGTGYVSPEVRDRVRKAAKRLGYVPDAMARGLKQRTSTTIGLLVSDLRNSFYAQLASGASQAARQRGFAIMLTDTGGHRHDDDPAATATDEVEAADIFLGQRVAGVIVTPVSATVTRHLTDRQLAVVEVDRSFGSKAADAVMVSNADGAGEATEHLIGLGHRRIALIIDELDWTTGRQRHAGYEAALRAAGLPVSEDLVVASGWNADDARRAVSKLLQRPDRPTAVFAANNVIAEGAWRAAADLELAIPGELSLIGFDDAPWMSMVSPPVSTVTQNPYALGEAAVRQLLERIAEPDAPRRQIVLGTELLGRGSTGPVPADH</sequence>
<dbReference type="Gene3D" id="1.10.260.40">
    <property type="entry name" value="lambda repressor-like DNA-binding domains"/>
    <property type="match status" value="1"/>
</dbReference>